<dbReference type="InterPro" id="IPR051335">
    <property type="entry name" value="Alanyl-tRNA_Editing_Enzymes"/>
</dbReference>
<protein>
    <submittedName>
        <fullName evidence="9">tRNA synthetases class II (A)/Threonyl and Alanyl tRNA synthetase second additional domain containing protein, putative</fullName>
    </submittedName>
</protein>
<accession>A0A1G4HYQ3</accession>
<keyword evidence="6" id="KW-0175">Coiled coil</keyword>
<feature type="coiled-coil region" evidence="6">
    <location>
        <begin position="327"/>
        <end position="354"/>
    </location>
</feature>
<dbReference type="GO" id="GO:0004813">
    <property type="term" value="F:alanine-tRNA ligase activity"/>
    <property type="evidence" value="ECO:0007669"/>
    <property type="project" value="InterPro"/>
</dbReference>
<proteinExistence type="inferred from homology"/>
<comment type="similarity">
    <text evidence="3">Belongs to the class-II aminoacyl-tRNA synthetase family. Alax-L subfamily.</text>
</comment>
<dbReference type="GeneID" id="92381476"/>
<dbReference type="EMBL" id="CZPT02000059">
    <property type="protein sequence ID" value="SCU64432.1"/>
    <property type="molecule type" value="Genomic_DNA"/>
</dbReference>
<comment type="cofactor">
    <cofactor evidence="1">
        <name>Zn(2+)</name>
        <dbReference type="ChEBI" id="CHEBI:29105"/>
    </cofactor>
</comment>
<keyword evidence="4" id="KW-0479">Metal-binding</keyword>
<dbReference type="Gene3D" id="2.40.30.130">
    <property type="match status" value="1"/>
</dbReference>
<evidence type="ECO:0000256" key="6">
    <source>
        <dbReference type="SAM" id="Coils"/>
    </source>
</evidence>
<dbReference type="FunFam" id="3.30.980.10:FF:000019">
    <property type="entry name" value="tRNA synthetases class II (A)/Threonyl and Alanyl tRNA synthetase second additional domain containing protein, putative"/>
    <property type="match status" value="1"/>
</dbReference>
<feature type="region of interest" description="Disordered" evidence="7">
    <location>
        <begin position="212"/>
        <end position="234"/>
    </location>
</feature>
<keyword evidence="9" id="KW-0436">Ligase</keyword>
<dbReference type="InterPro" id="IPR012947">
    <property type="entry name" value="tRNA_SAD"/>
</dbReference>
<dbReference type="PANTHER" id="PTHR43462:SF1">
    <property type="entry name" value="ALANYL-TRNA EDITING PROTEIN AARSD1"/>
    <property type="match status" value="1"/>
</dbReference>
<dbReference type="GO" id="GO:0002196">
    <property type="term" value="F:Ser-tRNA(Ala) deacylase activity"/>
    <property type="evidence" value="ECO:0007669"/>
    <property type="project" value="TreeGrafter"/>
</dbReference>
<evidence type="ECO:0000313" key="9">
    <source>
        <dbReference type="EMBL" id="SCU64432.1"/>
    </source>
</evidence>
<evidence type="ECO:0000256" key="3">
    <source>
        <dbReference type="ARBA" id="ARBA00008429"/>
    </source>
</evidence>
<dbReference type="GO" id="GO:0003676">
    <property type="term" value="F:nucleic acid binding"/>
    <property type="evidence" value="ECO:0007669"/>
    <property type="project" value="InterPro"/>
</dbReference>
<keyword evidence="10" id="KW-1185">Reference proteome</keyword>
<evidence type="ECO:0000313" key="10">
    <source>
        <dbReference type="Proteomes" id="UP000195570"/>
    </source>
</evidence>
<comment type="caution">
    <text evidence="9">The sequence shown here is derived from an EMBL/GenBank/DDBJ whole genome shotgun (WGS) entry which is preliminary data.</text>
</comment>
<evidence type="ECO:0000256" key="4">
    <source>
        <dbReference type="ARBA" id="ARBA00022723"/>
    </source>
</evidence>
<reference evidence="9" key="1">
    <citation type="submission" date="2016-09" db="EMBL/GenBank/DDBJ databases">
        <authorList>
            <person name="Hebert L."/>
            <person name="Moumen B."/>
        </authorList>
    </citation>
    <scope>NUCLEOTIDE SEQUENCE [LARGE SCALE GENOMIC DNA]</scope>
    <source>
        <strain evidence="9">OVI</strain>
    </source>
</reference>
<organism evidence="9 10">
    <name type="scientific">Trypanosoma equiperdum</name>
    <dbReference type="NCBI Taxonomy" id="5694"/>
    <lineage>
        <taxon>Eukaryota</taxon>
        <taxon>Discoba</taxon>
        <taxon>Euglenozoa</taxon>
        <taxon>Kinetoplastea</taxon>
        <taxon>Metakinetoplastina</taxon>
        <taxon>Trypanosomatida</taxon>
        <taxon>Trypanosomatidae</taxon>
        <taxon>Trypanosoma</taxon>
    </lineage>
</organism>
<dbReference type="FunFam" id="2.40.30.130:FF:000023">
    <property type="entry name" value="Alanyl-tRNA synthetase-related protein, putative"/>
    <property type="match status" value="1"/>
</dbReference>
<sequence length="468" mass="52058">MKTVISTAFARVGELACQQDSFLREITARVVSCEAAAVNRNNSGASGKKSKSSGTQVELPQSYDVILTDSVLFPDGGGQPCDHGVLIRRETNEELPVRVVQRRGDSCVMNLPCMLKVGEDVQLRVDWDRRLDHMQHHSAQHLLTAVVEDPSFCGLPTVSWALTQPYCHIVLPTGKRIEPEMLQRIEEHCNRVIARAVPVRCRVYSSKEEYENDLQREPEKNDDGGRLRGSRPIPPDVAGPIRIIDMEGIDCCTCCGTHVTNLAQLQVLKLLHQETKGDTLKLFFIAGERVRRFFGDMYGRERELMKEMGGIRPEDFVSAAIRKGKDFVELEKRLKHMTQELMKLRSEKLIAEAKQLSENGKGDSASHRPPVVVYRRDDVDADFFSGLRDELRQACPNCVGVFAWAMAPLTAAKTGQFMIVGPTESVEVLAPVVCAALEGKGGMSKFGYRGKGSLCAWEDLVKELTSKG</sequence>
<dbReference type="Pfam" id="PF07973">
    <property type="entry name" value="tRNA_SAD"/>
    <property type="match status" value="1"/>
</dbReference>
<evidence type="ECO:0000259" key="8">
    <source>
        <dbReference type="PROSITE" id="PS50860"/>
    </source>
</evidence>
<dbReference type="Proteomes" id="UP000195570">
    <property type="component" value="Unassembled WGS sequence"/>
</dbReference>
<dbReference type="InterPro" id="IPR018163">
    <property type="entry name" value="Thr/Ala-tRNA-synth_IIc_edit"/>
</dbReference>
<dbReference type="Gene3D" id="3.30.980.10">
    <property type="entry name" value="Threonyl-trna Synthetase, Chain A, domain 2"/>
    <property type="match status" value="1"/>
</dbReference>
<feature type="compositionally biased region" description="Basic and acidic residues" evidence="7">
    <location>
        <begin position="212"/>
        <end position="226"/>
    </location>
</feature>
<keyword evidence="5" id="KW-0862">Zinc</keyword>
<dbReference type="InterPro" id="IPR009000">
    <property type="entry name" value="Transl_B-barrel_sf"/>
</dbReference>
<dbReference type="SMR" id="A0A1G4HYQ3"/>
<dbReference type="GO" id="GO:0006419">
    <property type="term" value="P:alanyl-tRNA aminoacylation"/>
    <property type="evidence" value="ECO:0007669"/>
    <property type="project" value="InterPro"/>
</dbReference>
<dbReference type="GO" id="GO:0046872">
    <property type="term" value="F:metal ion binding"/>
    <property type="evidence" value="ECO:0007669"/>
    <property type="project" value="UniProtKB-KW"/>
</dbReference>
<dbReference type="SMART" id="SM00863">
    <property type="entry name" value="tRNA_SAD"/>
    <property type="match status" value="1"/>
</dbReference>
<gene>
    <name evidence="9" type="ORF">TEOVI_000754200</name>
</gene>
<keyword evidence="9" id="KW-0030">Aminoacyl-tRNA synthetase</keyword>
<evidence type="ECO:0000256" key="2">
    <source>
        <dbReference type="ARBA" id="ARBA00004496"/>
    </source>
</evidence>
<dbReference type="InterPro" id="IPR018165">
    <property type="entry name" value="Ala-tRNA-synth_IIc_core"/>
</dbReference>
<dbReference type="GO" id="GO:0005524">
    <property type="term" value="F:ATP binding"/>
    <property type="evidence" value="ECO:0007669"/>
    <property type="project" value="InterPro"/>
</dbReference>
<dbReference type="VEuPathDB" id="TriTrypDB:TEOVI_000754200"/>
<comment type="subcellular location">
    <subcellularLocation>
        <location evidence="2">Cytoplasm</location>
    </subcellularLocation>
</comment>
<dbReference type="GO" id="GO:0005737">
    <property type="term" value="C:cytoplasm"/>
    <property type="evidence" value="ECO:0007669"/>
    <property type="project" value="UniProtKB-SubCell"/>
</dbReference>
<dbReference type="SUPFAM" id="SSF55186">
    <property type="entry name" value="ThrRS/AlaRS common domain"/>
    <property type="match status" value="1"/>
</dbReference>
<evidence type="ECO:0000256" key="1">
    <source>
        <dbReference type="ARBA" id="ARBA00001947"/>
    </source>
</evidence>
<dbReference type="RefSeq" id="XP_067076200.1">
    <property type="nucleotide sequence ID" value="XM_067220099.1"/>
</dbReference>
<dbReference type="PROSITE" id="PS50860">
    <property type="entry name" value="AA_TRNA_LIGASE_II_ALA"/>
    <property type="match status" value="1"/>
</dbReference>
<name>A0A1G4HYQ3_TRYEQ</name>
<dbReference type="SUPFAM" id="SSF50447">
    <property type="entry name" value="Translation proteins"/>
    <property type="match status" value="1"/>
</dbReference>
<evidence type="ECO:0000256" key="7">
    <source>
        <dbReference type="SAM" id="MobiDB-lite"/>
    </source>
</evidence>
<dbReference type="PANTHER" id="PTHR43462">
    <property type="entry name" value="ALANYL-TRNA EDITING PROTEIN"/>
    <property type="match status" value="1"/>
</dbReference>
<dbReference type="AlphaFoldDB" id="A0A1G4HYQ3"/>
<feature type="domain" description="Alanyl-transfer RNA synthetases family profile" evidence="8">
    <location>
        <begin position="1"/>
        <end position="274"/>
    </location>
</feature>
<evidence type="ECO:0000256" key="5">
    <source>
        <dbReference type="ARBA" id="ARBA00022833"/>
    </source>
</evidence>